<dbReference type="Proteomes" id="UP000738431">
    <property type="component" value="Chromosome"/>
</dbReference>
<evidence type="ECO:0000256" key="5">
    <source>
        <dbReference type="ARBA" id="ARBA00022777"/>
    </source>
</evidence>
<evidence type="ECO:0000256" key="1">
    <source>
        <dbReference type="ARBA" id="ARBA00000085"/>
    </source>
</evidence>
<dbReference type="PANTHER" id="PTHR43047:SF72">
    <property type="entry name" value="OSMOSENSING HISTIDINE PROTEIN KINASE SLN1"/>
    <property type="match status" value="1"/>
</dbReference>
<dbReference type="SUPFAM" id="SSF54631">
    <property type="entry name" value="CBS-domain pair"/>
    <property type="match status" value="1"/>
</dbReference>
<dbReference type="Gene3D" id="1.10.287.130">
    <property type="match status" value="1"/>
</dbReference>
<keyword evidence="4" id="KW-0808">Transferase</keyword>
<dbReference type="InterPro" id="IPR000644">
    <property type="entry name" value="CBS_dom"/>
</dbReference>
<gene>
    <name evidence="9" type="ORF">K1X11_017865</name>
</gene>
<dbReference type="Pfam" id="PF00512">
    <property type="entry name" value="HisKA"/>
    <property type="match status" value="1"/>
</dbReference>
<dbReference type="Pfam" id="PF00571">
    <property type="entry name" value="CBS"/>
    <property type="match status" value="1"/>
</dbReference>
<dbReference type="SMART" id="SM00388">
    <property type="entry name" value="HisKA"/>
    <property type="match status" value="1"/>
</dbReference>
<dbReference type="Pfam" id="PF02518">
    <property type="entry name" value="HATPase_c"/>
    <property type="match status" value="1"/>
</dbReference>
<dbReference type="PANTHER" id="PTHR43047">
    <property type="entry name" value="TWO-COMPONENT HISTIDINE PROTEIN KINASE"/>
    <property type="match status" value="1"/>
</dbReference>
<dbReference type="PROSITE" id="PS50109">
    <property type="entry name" value="HIS_KIN"/>
    <property type="match status" value="1"/>
</dbReference>
<dbReference type="InterPro" id="IPR003594">
    <property type="entry name" value="HATPase_dom"/>
</dbReference>
<dbReference type="InterPro" id="IPR046342">
    <property type="entry name" value="CBS_dom_sf"/>
</dbReference>
<evidence type="ECO:0000256" key="3">
    <source>
        <dbReference type="ARBA" id="ARBA00022553"/>
    </source>
</evidence>
<feature type="modified residue" description="4-aspartylphosphate" evidence="6">
    <location>
        <position position="598"/>
    </location>
</feature>
<dbReference type="InterPro" id="IPR011006">
    <property type="entry name" value="CheY-like_superfamily"/>
</dbReference>
<dbReference type="InterPro" id="IPR036890">
    <property type="entry name" value="HATPase_C_sf"/>
</dbReference>
<evidence type="ECO:0000259" key="8">
    <source>
        <dbReference type="PROSITE" id="PS50110"/>
    </source>
</evidence>
<feature type="domain" description="Histidine kinase" evidence="7">
    <location>
        <begin position="313"/>
        <end position="521"/>
    </location>
</feature>
<reference evidence="9 10" key="1">
    <citation type="submission" date="2023-12" db="EMBL/GenBank/DDBJ databases">
        <title>Description of an unclassified Opitutus bacterium of Verrucomicrobiota.</title>
        <authorList>
            <person name="Zhang D.-F."/>
        </authorList>
    </citation>
    <scope>NUCLEOTIDE SEQUENCE [LARGE SCALE GENOMIC DNA]</scope>
    <source>
        <strain evidence="9 10">WL0086</strain>
    </source>
</reference>
<dbReference type="InterPro" id="IPR004358">
    <property type="entry name" value="Sig_transdc_His_kin-like_C"/>
</dbReference>
<dbReference type="Gene3D" id="3.30.450.20">
    <property type="entry name" value="PAS domain"/>
    <property type="match status" value="1"/>
</dbReference>
<dbReference type="InterPro" id="IPR035965">
    <property type="entry name" value="PAS-like_dom_sf"/>
</dbReference>
<keyword evidence="5" id="KW-0418">Kinase</keyword>
<keyword evidence="10" id="KW-1185">Reference proteome</keyword>
<dbReference type="SUPFAM" id="SSF52172">
    <property type="entry name" value="CheY-like"/>
    <property type="match status" value="1"/>
</dbReference>
<dbReference type="SMART" id="SM00448">
    <property type="entry name" value="REC"/>
    <property type="match status" value="1"/>
</dbReference>
<dbReference type="CDD" id="cd00082">
    <property type="entry name" value="HisKA"/>
    <property type="match status" value="1"/>
</dbReference>
<dbReference type="RefSeq" id="WP_221030520.1">
    <property type="nucleotide sequence ID" value="NZ_CP139781.1"/>
</dbReference>
<dbReference type="EC" id="2.7.13.3" evidence="2"/>
<evidence type="ECO:0000256" key="6">
    <source>
        <dbReference type="PROSITE-ProRule" id="PRU00169"/>
    </source>
</evidence>
<dbReference type="InterPro" id="IPR001789">
    <property type="entry name" value="Sig_transdc_resp-reg_receiver"/>
</dbReference>
<dbReference type="SUPFAM" id="SSF55785">
    <property type="entry name" value="PYP-like sensor domain (PAS domain)"/>
    <property type="match status" value="1"/>
</dbReference>
<protein>
    <recommendedName>
        <fullName evidence="2">histidine kinase</fullName>
        <ecNumber evidence="2">2.7.13.3</ecNumber>
    </recommendedName>
</protein>
<feature type="domain" description="Response regulatory" evidence="8">
    <location>
        <begin position="548"/>
        <end position="663"/>
    </location>
</feature>
<keyword evidence="3 6" id="KW-0597">Phosphoprotein</keyword>
<dbReference type="PROSITE" id="PS50110">
    <property type="entry name" value="RESPONSE_REGULATORY"/>
    <property type="match status" value="1"/>
</dbReference>
<dbReference type="PRINTS" id="PR00344">
    <property type="entry name" value="BCTRLSENSOR"/>
</dbReference>
<keyword evidence="9" id="KW-0547">Nucleotide-binding</keyword>
<dbReference type="Gene3D" id="3.30.565.10">
    <property type="entry name" value="Histidine kinase-like ATPase, C-terminal domain"/>
    <property type="match status" value="1"/>
</dbReference>
<evidence type="ECO:0000256" key="4">
    <source>
        <dbReference type="ARBA" id="ARBA00022679"/>
    </source>
</evidence>
<dbReference type="InterPro" id="IPR003661">
    <property type="entry name" value="HisK_dim/P_dom"/>
</dbReference>
<dbReference type="InterPro" id="IPR036097">
    <property type="entry name" value="HisK_dim/P_sf"/>
</dbReference>
<dbReference type="SMART" id="SM00387">
    <property type="entry name" value="HATPase_c"/>
    <property type="match status" value="1"/>
</dbReference>
<proteinExistence type="predicted"/>
<dbReference type="SUPFAM" id="SSF55874">
    <property type="entry name" value="ATPase domain of HSP90 chaperone/DNA topoisomerase II/histidine kinase"/>
    <property type="match status" value="1"/>
</dbReference>
<dbReference type="EMBL" id="CP139781">
    <property type="protein sequence ID" value="WRQ86683.1"/>
    <property type="molecule type" value="Genomic_DNA"/>
</dbReference>
<evidence type="ECO:0000313" key="9">
    <source>
        <dbReference type="EMBL" id="WRQ86683.1"/>
    </source>
</evidence>
<comment type="catalytic activity">
    <reaction evidence="1">
        <text>ATP + protein L-histidine = ADP + protein N-phospho-L-histidine.</text>
        <dbReference type="EC" id="2.7.13.3"/>
    </reaction>
</comment>
<evidence type="ECO:0000259" key="7">
    <source>
        <dbReference type="PROSITE" id="PS50109"/>
    </source>
</evidence>
<keyword evidence="9" id="KW-0067">ATP-binding</keyword>
<organism evidence="9 10">
    <name type="scientific">Actomonas aquatica</name>
    <dbReference type="NCBI Taxonomy" id="2866162"/>
    <lineage>
        <taxon>Bacteria</taxon>
        <taxon>Pseudomonadati</taxon>
        <taxon>Verrucomicrobiota</taxon>
        <taxon>Opitutia</taxon>
        <taxon>Opitutales</taxon>
        <taxon>Opitutaceae</taxon>
        <taxon>Actomonas</taxon>
    </lineage>
</organism>
<dbReference type="GO" id="GO:0005524">
    <property type="term" value="F:ATP binding"/>
    <property type="evidence" value="ECO:0007669"/>
    <property type="project" value="UniProtKB-KW"/>
</dbReference>
<dbReference type="InterPro" id="IPR005467">
    <property type="entry name" value="His_kinase_dom"/>
</dbReference>
<dbReference type="Gene3D" id="3.40.50.2300">
    <property type="match status" value="1"/>
</dbReference>
<accession>A0ABZ1C4M7</accession>
<evidence type="ECO:0000256" key="2">
    <source>
        <dbReference type="ARBA" id="ARBA00012438"/>
    </source>
</evidence>
<dbReference type="SUPFAM" id="SSF47384">
    <property type="entry name" value="Homodimeric domain of signal transducing histidine kinase"/>
    <property type="match status" value="1"/>
</dbReference>
<dbReference type="Pfam" id="PF00072">
    <property type="entry name" value="Response_reg"/>
    <property type="match status" value="1"/>
</dbReference>
<evidence type="ECO:0000313" key="10">
    <source>
        <dbReference type="Proteomes" id="UP000738431"/>
    </source>
</evidence>
<name>A0ABZ1C4M7_9BACT</name>
<sequence>MTATVDYGEAYAVANVPLSSLVHHCHVVADSDRLEQVFERFRELEVDFMAVRQRDRVIGLMGRSRLGLLMGSRFGFSLYSHSESRKFMLPHPLIVREDAPVHALLDQAFSRQGDAFYEDVVLVREDGDLVGLINVETLARLQTRLVSEQVSTLRQQHEALHEQNLELFRTNHALRQSQGLYQGLFRSEALGVALLSPEGRVELHNPRFVELTGVQEEGEGRRSLLDRMNGREREDFARMLRGYAADEAGVESTREVTLQVPGRRARVFRVTTGWIRETSQVCACFDDVTEQRALEQMMVRQEKQHLLDTLVGGIAHELNNKLTPVLAFAEILVREVAGRHLTHAESIRSSAEEAAKIIRQLLQFSRPVEAEQSMVDMRQVVRDGVDILEVSTRDCCELQILLPEQPVWVMGDAGQLKQVLMNLVLNACHAVEKCACPRITVKVSSEHEVAELAVVDNGRGIAPEVLPRVFDPFFTTKGPDKGSGLGLSICYSIARQHGGEIAVESEVGEGTQFVLTLPRQNPATVLLRGDGGVPRLFADADVPERRRRVLVVEDEQVLRGVLREMLRSQFGSEIDMAENGREGVEAVMARSYDLVLSDIRMPEMNGLEFYQRVREVRPDQATRFAFVTGYAGAVDGMVMPSGVPVLGKPFSLRQFEDLCGPYLRATEVSALSD</sequence>